<evidence type="ECO:0000256" key="1">
    <source>
        <dbReference type="SAM" id="MobiDB-lite"/>
    </source>
</evidence>
<name>A0A0R3N0L0_9BRAD</name>
<organism evidence="2 3">
    <name type="scientific">Bradyrhizobium lablabi</name>
    <dbReference type="NCBI Taxonomy" id="722472"/>
    <lineage>
        <taxon>Bacteria</taxon>
        <taxon>Pseudomonadati</taxon>
        <taxon>Pseudomonadota</taxon>
        <taxon>Alphaproteobacteria</taxon>
        <taxon>Hyphomicrobiales</taxon>
        <taxon>Nitrobacteraceae</taxon>
        <taxon>Bradyrhizobium</taxon>
    </lineage>
</organism>
<feature type="region of interest" description="Disordered" evidence="1">
    <location>
        <begin position="62"/>
        <end position="94"/>
    </location>
</feature>
<evidence type="ECO:0000313" key="2">
    <source>
        <dbReference type="EMBL" id="KRR25422.1"/>
    </source>
</evidence>
<dbReference type="EMBL" id="LLYB01000057">
    <property type="protein sequence ID" value="KRR25422.1"/>
    <property type="molecule type" value="Genomic_DNA"/>
</dbReference>
<sequence length="114" mass="12381">MGWDANDVALLKQLWADGHSAGQIAIRLGLSRNAVSAKLKRMGQRRGHKPPTANPRIVSVPKRKVAPSAACARPSDKVVSRRKPAATKSAPMEPKEFTKRQLYAMLVDAVKNTG</sequence>
<dbReference type="RefSeq" id="WP_057858077.1">
    <property type="nucleotide sequence ID" value="NZ_LLYB01000057.1"/>
</dbReference>
<dbReference type="InterPro" id="IPR011681">
    <property type="entry name" value="GcrA"/>
</dbReference>
<protein>
    <submittedName>
        <fullName evidence="2">GcrA cell cycle regulator</fullName>
    </submittedName>
</protein>
<dbReference type="OrthoDB" id="9798071at2"/>
<reference evidence="2 3" key="1">
    <citation type="submission" date="2014-03" db="EMBL/GenBank/DDBJ databases">
        <title>Bradyrhizobium valentinum sp. nov., isolated from effective nodules of Lupinus mariae-josephae, a lupine endemic of basic-lime soils in Eastern Spain.</title>
        <authorList>
            <person name="Duran D."/>
            <person name="Rey L."/>
            <person name="Navarro A."/>
            <person name="Busquets A."/>
            <person name="Imperial J."/>
            <person name="Ruiz-Argueso T."/>
        </authorList>
    </citation>
    <scope>NUCLEOTIDE SEQUENCE [LARGE SCALE GENOMIC DNA]</scope>
    <source>
        <strain evidence="2 3">CCBAU 23086</strain>
    </source>
</reference>
<dbReference type="Proteomes" id="UP000051660">
    <property type="component" value="Unassembled WGS sequence"/>
</dbReference>
<comment type="caution">
    <text evidence="2">The sequence shown here is derived from an EMBL/GenBank/DDBJ whole genome shotgun (WGS) entry which is preliminary data.</text>
</comment>
<accession>A0A0R3N0L0</accession>
<dbReference type="Pfam" id="PF07750">
    <property type="entry name" value="GcrA"/>
    <property type="match status" value="1"/>
</dbReference>
<dbReference type="Gene3D" id="1.10.10.60">
    <property type="entry name" value="Homeodomain-like"/>
    <property type="match status" value="1"/>
</dbReference>
<dbReference type="AlphaFoldDB" id="A0A0R3N0L0"/>
<proteinExistence type="predicted"/>
<gene>
    <name evidence="2" type="ORF">CQ14_10605</name>
</gene>
<evidence type="ECO:0000313" key="3">
    <source>
        <dbReference type="Proteomes" id="UP000051660"/>
    </source>
</evidence>